<gene>
    <name evidence="1" type="primary">g127</name>
    <name evidence="1" type="ORF">NpPPO83_00000127</name>
</gene>
<evidence type="ECO:0000313" key="1">
    <source>
        <dbReference type="EMBL" id="GME25630.1"/>
    </source>
</evidence>
<dbReference type="Proteomes" id="UP001165186">
    <property type="component" value="Unassembled WGS sequence"/>
</dbReference>
<comment type="caution">
    <text evidence="1">The sequence shown here is derived from an EMBL/GenBank/DDBJ whole genome shotgun (WGS) entry which is preliminary data.</text>
</comment>
<name>A0ACB5RYT2_9PEZI</name>
<evidence type="ECO:0000313" key="2">
    <source>
        <dbReference type="Proteomes" id="UP001165186"/>
    </source>
</evidence>
<dbReference type="EMBL" id="BSXG01000021">
    <property type="protein sequence ID" value="GME25630.1"/>
    <property type="molecule type" value="Genomic_DNA"/>
</dbReference>
<accession>A0ACB5RYT2</accession>
<sequence length="158" mass="18659">MSSTIVGSADSQSPIYFWREYDEPYGFLSQWYDCAFEHEGVRYHSAEMWMMVQKAKLFGDEVRNFDHKLWDENKFRIVEEGNWWKFTKSKENAQLKDFLLATGDRELVEASPYDRIWGIGFNHNCAEENRDDWGGNLLGKAIMNVRKRLREQQGASQT</sequence>
<reference evidence="1" key="1">
    <citation type="submission" date="2024-09" db="EMBL/GenBank/DDBJ databases">
        <title>Draft Genome Sequences of Neofusicoccum parvum.</title>
        <authorList>
            <person name="Ashida A."/>
            <person name="Camagna M."/>
            <person name="Tanaka A."/>
            <person name="Takemoto D."/>
        </authorList>
    </citation>
    <scope>NUCLEOTIDE SEQUENCE</scope>
    <source>
        <strain evidence="1">PPO83</strain>
    </source>
</reference>
<organism evidence="1 2">
    <name type="scientific">Neofusicoccum parvum</name>
    <dbReference type="NCBI Taxonomy" id="310453"/>
    <lineage>
        <taxon>Eukaryota</taxon>
        <taxon>Fungi</taxon>
        <taxon>Dikarya</taxon>
        <taxon>Ascomycota</taxon>
        <taxon>Pezizomycotina</taxon>
        <taxon>Dothideomycetes</taxon>
        <taxon>Dothideomycetes incertae sedis</taxon>
        <taxon>Botryosphaeriales</taxon>
        <taxon>Botryosphaeriaceae</taxon>
        <taxon>Neofusicoccum</taxon>
    </lineage>
</organism>
<keyword evidence="2" id="KW-1185">Reference proteome</keyword>
<proteinExistence type="predicted"/>
<protein>
    <submittedName>
        <fullName evidence="1">Uncharacterized protein</fullName>
    </submittedName>
</protein>